<feature type="domain" description="HAMP" evidence="7">
    <location>
        <begin position="299"/>
        <end position="351"/>
    </location>
</feature>
<comment type="similarity">
    <text evidence="3">Belongs to the methyl-accepting chemotaxis (MCP) protein family.</text>
</comment>
<dbReference type="PRINTS" id="PR00260">
    <property type="entry name" value="CHEMTRNSDUCR"/>
</dbReference>
<feature type="transmembrane region" description="Helical" evidence="5">
    <location>
        <begin position="211"/>
        <end position="231"/>
    </location>
</feature>
<sequence length="628" mass="69237">MDAHARKSHRGLSIRGRLIAGFLLLSMPLFIVMLITLVKVESSNQINSIIQEIDTPTLNAVIDLDGKILTSQRYVYQWLLTGNERTKTNFEANRQEMLARIEEIDELTDAYDYPNDFEKLWNELKTHYSPLFNEQNALFSFSINREDLLSEQALVHLSAAVKILDKMLLIIQGVRDVNDPAHFRGGIFNAVSEIFIKDSIRLTNNLVTLKWLSYGLLMLAIVLTAVVPFLTARSIVRPLNQAIDVAQAIASGKRHIEIPPGGSDEVGKLLQALKSMHDAIVEKEKALIANEEKTRQLFETTVQTAQQFSEHTSKVSAGDLRERIEVRQGDLMEKLGKDLNTMTDNLAGMAKKIMDTSQRVIGMVDTIKSSANEQSTSITEQASAISEISASLEEIDKSSKKTIEKAQSLRDAAKSTYEQGKKGKESVQQVIEGMNTLREKVKIIEKTIVDLNNHTQQISEITSAVTTLAQQSKMLALNASIEAAKAGEAGKGFAVVANEVKNLAEQSEQATTQVQKILEEIRNSADKAVIVTGEGTKTVDAGSVLIANTAEVINSLSELINTASILSQQMEAAIRQEGIGIEQITASMNEINQATSSFVVGIKQTTEVINRLAEMAEGLKKDVDIYRI</sequence>
<dbReference type="GO" id="GO:0006935">
    <property type="term" value="P:chemotaxis"/>
    <property type="evidence" value="ECO:0007669"/>
    <property type="project" value="InterPro"/>
</dbReference>
<name>A0A3S0XH21_9GAMM</name>
<dbReference type="InterPro" id="IPR003660">
    <property type="entry name" value="HAMP_dom"/>
</dbReference>
<evidence type="ECO:0000256" key="4">
    <source>
        <dbReference type="PROSITE-ProRule" id="PRU00284"/>
    </source>
</evidence>
<dbReference type="Gene3D" id="1.10.287.950">
    <property type="entry name" value="Methyl-accepting chemotaxis protein"/>
    <property type="match status" value="1"/>
</dbReference>
<feature type="transmembrane region" description="Helical" evidence="5">
    <location>
        <begin position="18"/>
        <end position="38"/>
    </location>
</feature>
<dbReference type="PROSITE" id="PS50885">
    <property type="entry name" value="HAMP"/>
    <property type="match status" value="2"/>
</dbReference>
<protein>
    <submittedName>
        <fullName evidence="8">HAMP domain-containing protein</fullName>
    </submittedName>
</protein>
<feature type="domain" description="Methyl-accepting transducer" evidence="6">
    <location>
        <begin position="356"/>
        <end position="592"/>
    </location>
</feature>
<keyword evidence="2 4" id="KW-0807">Transducer</keyword>
<dbReference type="GO" id="GO:0007165">
    <property type="term" value="P:signal transduction"/>
    <property type="evidence" value="ECO:0007669"/>
    <property type="project" value="UniProtKB-KW"/>
</dbReference>
<feature type="domain" description="HAMP" evidence="7">
    <location>
        <begin position="233"/>
        <end position="285"/>
    </location>
</feature>
<evidence type="ECO:0000313" key="8">
    <source>
        <dbReference type="EMBL" id="RUQ89264.1"/>
    </source>
</evidence>
<dbReference type="InterPro" id="IPR004089">
    <property type="entry name" value="MCPsignal_dom"/>
</dbReference>
<dbReference type="AlphaFoldDB" id="A0A3S0XH21"/>
<keyword evidence="5" id="KW-0812">Transmembrane</keyword>
<dbReference type="GO" id="GO:0016020">
    <property type="term" value="C:membrane"/>
    <property type="evidence" value="ECO:0007669"/>
    <property type="project" value="UniProtKB-SubCell"/>
</dbReference>
<dbReference type="SMART" id="SM00304">
    <property type="entry name" value="HAMP"/>
    <property type="match status" value="2"/>
</dbReference>
<dbReference type="PANTHER" id="PTHR32089">
    <property type="entry name" value="METHYL-ACCEPTING CHEMOTAXIS PROTEIN MCPB"/>
    <property type="match status" value="1"/>
</dbReference>
<dbReference type="PANTHER" id="PTHR32089:SF112">
    <property type="entry name" value="LYSOZYME-LIKE PROTEIN-RELATED"/>
    <property type="match status" value="1"/>
</dbReference>
<dbReference type="GO" id="GO:0004888">
    <property type="term" value="F:transmembrane signaling receptor activity"/>
    <property type="evidence" value="ECO:0007669"/>
    <property type="project" value="InterPro"/>
</dbReference>
<dbReference type="Pfam" id="PF00015">
    <property type="entry name" value="MCPsignal"/>
    <property type="match status" value="1"/>
</dbReference>
<keyword evidence="9" id="KW-1185">Reference proteome</keyword>
<dbReference type="SMART" id="SM00283">
    <property type="entry name" value="MA"/>
    <property type="match status" value="1"/>
</dbReference>
<dbReference type="SUPFAM" id="SSF158472">
    <property type="entry name" value="HAMP domain-like"/>
    <property type="match status" value="1"/>
</dbReference>
<keyword evidence="5" id="KW-0472">Membrane</keyword>
<dbReference type="Pfam" id="PF00672">
    <property type="entry name" value="HAMP"/>
    <property type="match status" value="2"/>
</dbReference>
<evidence type="ECO:0000256" key="2">
    <source>
        <dbReference type="ARBA" id="ARBA00023224"/>
    </source>
</evidence>
<dbReference type="Gene3D" id="6.10.340.10">
    <property type="match status" value="1"/>
</dbReference>
<dbReference type="SUPFAM" id="SSF58104">
    <property type="entry name" value="Methyl-accepting chemotaxis protein (MCP) signaling domain"/>
    <property type="match status" value="1"/>
</dbReference>
<comment type="subcellular location">
    <subcellularLocation>
        <location evidence="1">Membrane</location>
    </subcellularLocation>
</comment>
<dbReference type="PROSITE" id="PS50111">
    <property type="entry name" value="CHEMOTAXIS_TRANSDUC_2"/>
    <property type="match status" value="1"/>
</dbReference>
<evidence type="ECO:0000313" key="9">
    <source>
        <dbReference type="Proteomes" id="UP000288012"/>
    </source>
</evidence>
<evidence type="ECO:0000256" key="3">
    <source>
        <dbReference type="ARBA" id="ARBA00029447"/>
    </source>
</evidence>
<accession>A0A3S0XH21</accession>
<gene>
    <name evidence="8" type="ORF">EKM59_04085</name>
</gene>
<keyword evidence="5" id="KW-1133">Transmembrane helix</keyword>
<evidence type="ECO:0000259" key="6">
    <source>
        <dbReference type="PROSITE" id="PS50111"/>
    </source>
</evidence>
<dbReference type="CDD" id="cd06225">
    <property type="entry name" value="HAMP"/>
    <property type="match status" value="2"/>
</dbReference>
<evidence type="ECO:0000256" key="1">
    <source>
        <dbReference type="ARBA" id="ARBA00004370"/>
    </source>
</evidence>
<dbReference type="Proteomes" id="UP000288012">
    <property type="component" value="Unassembled WGS sequence"/>
</dbReference>
<dbReference type="InterPro" id="IPR004090">
    <property type="entry name" value="Chemotax_Me-accpt_rcpt"/>
</dbReference>
<dbReference type="RefSeq" id="WP_126952946.1">
    <property type="nucleotide sequence ID" value="NZ_RZGR01000008.1"/>
</dbReference>
<reference evidence="8 9" key="1">
    <citation type="submission" date="2018-12" db="EMBL/GenBank/DDBJ databases">
        <title>Legionella sp,whole genome shotgun sequence.</title>
        <authorList>
            <person name="Wu H."/>
        </authorList>
    </citation>
    <scope>NUCLEOTIDE SEQUENCE [LARGE SCALE GENOMIC DNA]</scope>
    <source>
        <strain evidence="9">km714</strain>
    </source>
</reference>
<evidence type="ECO:0000256" key="5">
    <source>
        <dbReference type="SAM" id="Phobius"/>
    </source>
</evidence>
<proteinExistence type="inferred from homology"/>
<evidence type="ECO:0000259" key="7">
    <source>
        <dbReference type="PROSITE" id="PS50885"/>
    </source>
</evidence>
<comment type="caution">
    <text evidence="8">The sequence shown here is derived from an EMBL/GenBank/DDBJ whole genome shotgun (WGS) entry which is preliminary data.</text>
</comment>
<dbReference type="EMBL" id="RZGR01000008">
    <property type="protein sequence ID" value="RUQ89264.1"/>
    <property type="molecule type" value="Genomic_DNA"/>
</dbReference>
<organism evidence="8 9">
    <name type="scientific">Legionella septentrionalis</name>
    <dbReference type="NCBI Taxonomy" id="2498109"/>
    <lineage>
        <taxon>Bacteria</taxon>
        <taxon>Pseudomonadati</taxon>
        <taxon>Pseudomonadota</taxon>
        <taxon>Gammaproteobacteria</taxon>
        <taxon>Legionellales</taxon>
        <taxon>Legionellaceae</taxon>
        <taxon>Legionella</taxon>
    </lineage>
</organism>